<feature type="region of interest" description="Disordered" evidence="1">
    <location>
        <begin position="223"/>
        <end position="245"/>
    </location>
</feature>
<dbReference type="SUPFAM" id="SSF51206">
    <property type="entry name" value="cAMP-binding domain-like"/>
    <property type="match status" value="1"/>
</dbReference>
<protein>
    <recommendedName>
        <fullName evidence="4">Cyclic nucleotide-binding domain-containing protein</fullName>
    </recommendedName>
</protein>
<evidence type="ECO:0000313" key="2">
    <source>
        <dbReference type="EMBL" id="SZX65700.1"/>
    </source>
</evidence>
<dbReference type="AlphaFoldDB" id="A0A383VLC6"/>
<accession>A0A383VLC6</accession>
<proteinExistence type="predicted"/>
<reference evidence="2 3" key="1">
    <citation type="submission" date="2016-10" db="EMBL/GenBank/DDBJ databases">
        <authorList>
            <person name="Cai Z."/>
        </authorList>
    </citation>
    <scope>NUCLEOTIDE SEQUENCE [LARGE SCALE GENOMIC DNA]</scope>
</reference>
<dbReference type="EMBL" id="FNXT01000661">
    <property type="protein sequence ID" value="SZX65700.1"/>
    <property type="molecule type" value="Genomic_DNA"/>
</dbReference>
<name>A0A383VLC6_TETOB</name>
<evidence type="ECO:0000256" key="1">
    <source>
        <dbReference type="SAM" id="MobiDB-lite"/>
    </source>
</evidence>
<evidence type="ECO:0008006" key="4">
    <source>
        <dbReference type="Google" id="ProtNLM"/>
    </source>
</evidence>
<dbReference type="InterPro" id="IPR018490">
    <property type="entry name" value="cNMP-bd_dom_sf"/>
</dbReference>
<feature type="compositionally biased region" description="Basic and acidic residues" evidence="1">
    <location>
        <begin position="227"/>
        <end position="236"/>
    </location>
</feature>
<evidence type="ECO:0000313" key="3">
    <source>
        <dbReference type="Proteomes" id="UP000256970"/>
    </source>
</evidence>
<gene>
    <name evidence="2" type="ORF">BQ4739_LOCUS6171</name>
</gene>
<sequence>MSVDMIIWSAASGVLHGCAVLRMLLDELPVRYATPDDAQVALFFSRRSGMEPLEAKEVLKHGSWLRVPAGQRVVSSVQLYECVYLLVEGRCTYASPCCPSAPASPIATPQRYPSGQLLPSPKALPAHLPMVAQALGGTSSYALQDSSHHSSSSDRQAGRFFLSLTRNVSLEQRLPEPCACAAAAAVGGAAARAGEASSRGAVGVTQITDSFVLELPEAGAAAAADQSARRSGERSRHSLNLGSGITPAGATGPAGSAVAAAGIAALSSKGKRMMRSGHIFSLSALNVFGVYIGFDQYHGSQLEVWAETDCLLYTWPMSSLERMATACSPSLAAYWRNFVTYSIASEFELRAHKCMTLCRCSTGELEHESWLQGARSRDFTDPVRDYESPHISWQRCKRWLARALSPFPPAGMRHTALPLTGVMARTRAMAVAEAKAQAARSRDISIRMQQEMLGPQPVALPV</sequence>
<dbReference type="Proteomes" id="UP000256970">
    <property type="component" value="Unassembled WGS sequence"/>
</dbReference>
<organism evidence="2 3">
    <name type="scientific">Tetradesmus obliquus</name>
    <name type="common">Green alga</name>
    <name type="synonym">Acutodesmus obliquus</name>
    <dbReference type="NCBI Taxonomy" id="3088"/>
    <lineage>
        <taxon>Eukaryota</taxon>
        <taxon>Viridiplantae</taxon>
        <taxon>Chlorophyta</taxon>
        <taxon>core chlorophytes</taxon>
        <taxon>Chlorophyceae</taxon>
        <taxon>CS clade</taxon>
        <taxon>Sphaeropleales</taxon>
        <taxon>Scenedesmaceae</taxon>
        <taxon>Tetradesmus</taxon>
    </lineage>
</organism>
<keyword evidence="3" id="KW-1185">Reference proteome</keyword>